<feature type="domain" description="Ras-GEF" evidence="4">
    <location>
        <begin position="1"/>
        <end position="226"/>
    </location>
</feature>
<dbReference type="Pfam" id="PF00617">
    <property type="entry name" value="RasGEF"/>
    <property type="match status" value="2"/>
</dbReference>
<dbReference type="InterPro" id="IPR036964">
    <property type="entry name" value="RASGEF_cat_dom_sf"/>
</dbReference>
<dbReference type="PROSITE" id="PS50009">
    <property type="entry name" value="RASGEF_CAT"/>
    <property type="match status" value="1"/>
</dbReference>
<dbReference type="PANTHER" id="PTHR23113:SF168">
    <property type="entry name" value="SON OF SEVENLESS HOMOLOG 1"/>
    <property type="match status" value="1"/>
</dbReference>
<sequence>MCLPCSPCRCIVETENLEERVAVVSRIIEILQVFQELNNFNGVLEVVSAMNSSPVYRLDHSFEVLTHLPGTDSPSRYSLTFQVLTHLPGTDSPSRYSLTFQVLTHLPGTDSPSRYSLTFQQIPSRQRKILEEAHELSEDHYKKYLAKLRSINPPCVPFFDLINFSKRRKVAEITGEIQQYQNQPYCLRGEPDIRQKFFENLNPMEAMSEKDFADHLFNKSLEIEPRNVRSLPRFVKREEVKRYTCPLKSPGIRPSPPRPPMRHPTPLQNEPRKISYSRIPDNEGVTPSPASRNMPLPSPLPPLPLDGPPVPPRHSVPQLPPKTYKRESLGHAPLLDPTL</sequence>
<feature type="compositionally biased region" description="Pro residues" evidence="3">
    <location>
        <begin position="253"/>
        <end position="263"/>
    </location>
</feature>
<evidence type="ECO:0000256" key="3">
    <source>
        <dbReference type="SAM" id="MobiDB-lite"/>
    </source>
</evidence>
<accession>A0AAD9ESD5</accession>
<dbReference type="GO" id="GO:0007265">
    <property type="term" value="P:Ras protein signal transduction"/>
    <property type="evidence" value="ECO:0007669"/>
    <property type="project" value="TreeGrafter"/>
</dbReference>
<dbReference type="InterPro" id="IPR023578">
    <property type="entry name" value="Ras_GEF_dom_sf"/>
</dbReference>
<comment type="caution">
    <text evidence="5">The sequence shown here is derived from an EMBL/GenBank/DDBJ whole genome shotgun (WGS) entry which is preliminary data.</text>
</comment>
<evidence type="ECO:0000256" key="2">
    <source>
        <dbReference type="PROSITE-ProRule" id="PRU00168"/>
    </source>
</evidence>
<dbReference type="Proteomes" id="UP001228049">
    <property type="component" value="Unassembled WGS sequence"/>
</dbReference>
<evidence type="ECO:0000313" key="6">
    <source>
        <dbReference type="Proteomes" id="UP001228049"/>
    </source>
</evidence>
<feature type="compositionally biased region" description="Pro residues" evidence="3">
    <location>
        <begin position="296"/>
        <end position="320"/>
    </location>
</feature>
<keyword evidence="1 2" id="KW-0344">Guanine-nucleotide releasing factor</keyword>
<dbReference type="EMBL" id="JASDAP010000058">
    <property type="protein sequence ID" value="KAK1875887.1"/>
    <property type="molecule type" value="Genomic_DNA"/>
</dbReference>
<reference evidence="5" key="1">
    <citation type="submission" date="2023-04" db="EMBL/GenBank/DDBJ databases">
        <title>Chromosome-level genome of Chaenocephalus aceratus.</title>
        <authorList>
            <person name="Park H."/>
        </authorList>
    </citation>
    <scope>NUCLEOTIDE SEQUENCE</scope>
    <source>
        <strain evidence="5">DE</strain>
        <tissue evidence="5">Muscle</tissue>
    </source>
</reference>
<dbReference type="InterPro" id="IPR008937">
    <property type="entry name" value="Ras-like_GEF"/>
</dbReference>
<gene>
    <name evidence="5" type="ORF">KUDE01_032013</name>
</gene>
<proteinExistence type="predicted"/>
<organism evidence="5 6">
    <name type="scientific">Dissostichus eleginoides</name>
    <name type="common">Patagonian toothfish</name>
    <name type="synonym">Dissostichus amissus</name>
    <dbReference type="NCBI Taxonomy" id="100907"/>
    <lineage>
        <taxon>Eukaryota</taxon>
        <taxon>Metazoa</taxon>
        <taxon>Chordata</taxon>
        <taxon>Craniata</taxon>
        <taxon>Vertebrata</taxon>
        <taxon>Euteleostomi</taxon>
        <taxon>Actinopterygii</taxon>
        <taxon>Neopterygii</taxon>
        <taxon>Teleostei</taxon>
        <taxon>Neoteleostei</taxon>
        <taxon>Acanthomorphata</taxon>
        <taxon>Eupercaria</taxon>
        <taxon>Perciformes</taxon>
        <taxon>Notothenioidei</taxon>
        <taxon>Nototheniidae</taxon>
        <taxon>Dissostichus</taxon>
    </lineage>
</organism>
<name>A0AAD9ESD5_DISEL</name>
<dbReference type="AlphaFoldDB" id="A0AAD9ESD5"/>
<dbReference type="Gene3D" id="1.10.840.10">
    <property type="entry name" value="Ras guanine-nucleotide exchange factors catalytic domain"/>
    <property type="match status" value="1"/>
</dbReference>
<dbReference type="SMART" id="SM00147">
    <property type="entry name" value="RasGEF"/>
    <property type="match status" value="1"/>
</dbReference>
<evidence type="ECO:0000256" key="1">
    <source>
        <dbReference type="ARBA" id="ARBA00022658"/>
    </source>
</evidence>
<dbReference type="PANTHER" id="PTHR23113">
    <property type="entry name" value="GUANINE NUCLEOTIDE EXCHANGE FACTOR"/>
    <property type="match status" value="1"/>
</dbReference>
<dbReference type="GO" id="GO:0005886">
    <property type="term" value="C:plasma membrane"/>
    <property type="evidence" value="ECO:0007669"/>
    <property type="project" value="TreeGrafter"/>
</dbReference>
<feature type="region of interest" description="Disordered" evidence="3">
    <location>
        <begin position="245"/>
        <end position="339"/>
    </location>
</feature>
<keyword evidence="6" id="KW-1185">Reference proteome</keyword>
<evidence type="ECO:0000259" key="4">
    <source>
        <dbReference type="PROSITE" id="PS50009"/>
    </source>
</evidence>
<dbReference type="SUPFAM" id="SSF48366">
    <property type="entry name" value="Ras GEF"/>
    <property type="match status" value="1"/>
</dbReference>
<dbReference type="InterPro" id="IPR001895">
    <property type="entry name" value="RASGEF_cat_dom"/>
</dbReference>
<dbReference type="GO" id="GO:0005085">
    <property type="term" value="F:guanyl-nucleotide exchange factor activity"/>
    <property type="evidence" value="ECO:0007669"/>
    <property type="project" value="UniProtKB-KW"/>
</dbReference>
<evidence type="ECO:0000313" key="5">
    <source>
        <dbReference type="EMBL" id="KAK1875887.1"/>
    </source>
</evidence>
<protein>
    <submittedName>
        <fullName evidence="5">Son of sevenless like 1</fullName>
    </submittedName>
</protein>